<gene>
    <name evidence="4" type="ORF">J7T54_005298</name>
</gene>
<feature type="compositionally biased region" description="Basic and acidic residues" evidence="3">
    <location>
        <begin position="97"/>
        <end position="109"/>
    </location>
</feature>
<feature type="compositionally biased region" description="Low complexity" evidence="3">
    <location>
        <begin position="124"/>
        <end position="137"/>
    </location>
</feature>
<feature type="region of interest" description="Disordered" evidence="3">
    <location>
        <begin position="19"/>
        <end position="168"/>
    </location>
</feature>
<dbReference type="PANTHER" id="PTHR47566">
    <property type="match status" value="1"/>
</dbReference>
<feature type="region of interest" description="Disordered" evidence="3">
    <location>
        <begin position="828"/>
        <end position="863"/>
    </location>
</feature>
<dbReference type="RefSeq" id="XP_051362443.1">
    <property type="nucleotide sequence ID" value="XM_051506242.1"/>
</dbReference>
<reference evidence="4" key="2">
    <citation type="submission" date="2022-07" db="EMBL/GenBank/DDBJ databases">
        <authorList>
            <person name="Goncalves M.F.M."/>
            <person name="Hilario S."/>
            <person name="Van De Peer Y."/>
            <person name="Esteves A.C."/>
            <person name="Alves A."/>
        </authorList>
    </citation>
    <scope>NUCLEOTIDE SEQUENCE</scope>
    <source>
        <strain evidence="4">MUM 19.33</strain>
    </source>
</reference>
<feature type="compositionally biased region" description="Polar residues" evidence="3">
    <location>
        <begin position="850"/>
        <end position="860"/>
    </location>
</feature>
<dbReference type="OrthoDB" id="7451790at2759"/>
<dbReference type="SUPFAM" id="SSF52058">
    <property type="entry name" value="L domain-like"/>
    <property type="match status" value="1"/>
</dbReference>
<accession>A0A9P9Y160</accession>
<keyword evidence="2" id="KW-0677">Repeat</keyword>
<dbReference type="PANTHER" id="PTHR47566:SF1">
    <property type="entry name" value="PROTEIN NUD1"/>
    <property type="match status" value="1"/>
</dbReference>
<feature type="region of interest" description="Disordered" evidence="3">
    <location>
        <begin position="443"/>
        <end position="567"/>
    </location>
</feature>
<feature type="region of interest" description="Disordered" evidence="3">
    <location>
        <begin position="249"/>
        <end position="295"/>
    </location>
</feature>
<dbReference type="GO" id="GO:0031028">
    <property type="term" value="P:septation initiation signaling"/>
    <property type="evidence" value="ECO:0007669"/>
    <property type="project" value="TreeGrafter"/>
</dbReference>
<dbReference type="InterPro" id="IPR001611">
    <property type="entry name" value="Leu-rich_rpt"/>
</dbReference>
<evidence type="ECO:0000256" key="1">
    <source>
        <dbReference type="ARBA" id="ARBA00022614"/>
    </source>
</evidence>
<organism evidence="4 5">
    <name type="scientific">Emericellopsis cladophorae</name>
    <dbReference type="NCBI Taxonomy" id="2686198"/>
    <lineage>
        <taxon>Eukaryota</taxon>
        <taxon>Fungi</taxon>
        <taxon>Dikarya</taxon>
        <taxon>Ascomycota</taxon>
        <taxon>Pezizomycotina</taxon>
        <taxon>Sordariomycetes</taxon>
        <taxon>Hypocreomycetidae</taxon>
        <taxon>Hypocreales</taxon>
        <taxon>Bionectriaceae</taxon>
        <taxon>Emericellopsis</taxon>
    </lineage>
</organism>
<keyword evidence="5" id="KW-1185">Reference proteome</keyword>
<feature type="compositionally biased region" description="Polar residues" evidence="3">
    <location>
        <begin position="273"/>
        <end position="291"/>
    </location>
</feature>
<name>A0A9P9Y160_9HYPO</name>
<keyword evidence="1" id="KW-0433">Leucine-rich repeat</keyword>
<sequence>MIATLPSASHAAWLESLDEDWPSSPLSNGELPSDHENIDSPTRDGRDAPLGVSGRTKLESRHSLRSPQQDKAAGSVRFSNANKTKDTAVADFNSDNHVLREESANDSNRRSSILMMNNKSPTFSSRGSQRSFGGSVRRGSRRDSSASDGSVVRHPGLGEERVAAASNQTPEWKRRLVLGGLQYGEQRDLFSSAANGLQDMFNPPPADFADNDENIAMSPAAVEPETSPATYENRRASYDLAEEVFKMEQEECESPDFDRLASPSPSPRRPKRQNASCPSSSYHENTHSPSLSLAAGRTKAMVPEVRIYRDASCFTASSAGRNMRANNSGHNDSNESFSEIKLGVEKDATGQLQFTPRVLPGSKSRYTSRPSHPPRRLASSLQTLGHHDLTQRLERLRLNQDSALYKENRRFARDSSAGILKHHDGAELTQREVTIAEDVSELGAARSSANTDQGTTSAPNQSLQFDNQSSHFDPNDSNIIMNSTPLSRFTMSCKSRQQPEMENNGDSFTFDSGASYGDQPQTEDSGSLQPRDSVSYNEGGQLGQGEHTMSPQHEELSDTDNREQHQAVDVSHGLSPLHYRAPGSPLKLFGPYDTYTNKTLLRRISQFEEGTPYTSSAHEPSEVEEGIEPVKRPAHIRTPAKQSQMRDSSSPEDFGSGKLDGYKFTTSLRSPMLDQQSSAHKPTDDGLSHGYMRKQVHLTRPGSSSSEGSGIFVRRRRERAGTLSSQSNVEFGGKRPRTSPEKVSTPKRRRTHQERTQDFLDEATRIMAAIRNQVHGDESVAYESGSESEREPFSRPPSRGEPLPSRRNVFAEQTPEIAARLRRYKEATSDMDELVSNEPSSPGSRELLSPRSQGSGNEQDSYGAYRLPMVPSFADAIVSDIPNVRISTNPNTRYSAQSYNSFGFDLHSNGSYRTGSSRGSDTRRTIVPESVSHLIGDRVGSMRLDKGNNVWVKEKGFVQETCAPVPQSDSEDDPFASIPDLSVDAVRELDHLNLASPRKESTVANMGQLRAPDSSTPARPKVTFRPASRIDEQDEDSTVELPHHQSEVRLSNQQLSLVAEQSLVSHHYPTPDGAHANVSLVLNQTPIHGSGLDRVRHNALSLRREDEAIIGSNVGKLSLSPLSDFTFHHKNDQSFGFEVSYVMGDRHFKTGNDAQPTMSISLRTLVEKLAQAEPQESYWEELTELDLSGMDIASIHQLDEFCPRLVKLDVSQNALSNLAGIPATVRELKVCGNRLTELTSWDHLPNLQYVDCSQNDLRSLSGLRNLHHLRSIKADKNHLKSINDLDKHAGLLSLRARDNEIEEADFARCQLARVTEVDLEGNSIMWARNLHWAPALAHVKLARNCLRQLEFKSVVPGLKHLDISHNQVASIDLTNVPNLTLFHADSNRFGDVRGCDVTRRLDSLSLREQQGEQPIDMSFLTAANEVRKLYLSGNFIGAFAPRVDMLNLQLLELASCGLQFLPGNLGQLMPNLRSVNLNFNSIPDIQCLAFIPRLKKLLVAGNQIKDARVMEELVSMFPHLTHVDTRDNPFTQGFYVPLCSLSSEGRHDPFVLPEADAQKDAAFAGRLIMEMKMRRRVHHIAFAARCKKLRMLDGLEMSTKKALAQDDILRKLTEADIVPLLGGEEE</sequence>
<dbReference type="GO" id="GO:1902412">
    <property type="term" value="P:regulation of mitotic cytokinesis"/>
    <property type="evidence" value="ECO:0007669"/>
    <property type="project" value="TreeGrafter"/>
</dbReference>
<evidence type="ECO:0000256" key="3">
    <source>
        <dbReference type="SAM" id="MobiDB-lite"/>
    </source>
</evidence>
<evidence type="ECO:0000313" key="5">
    <source>
        <dbReference type="Proteomes" id="UP001055219"/>
    </source>
</evidence>
<feature type="region of interest" description="Disordered" evidence="3">
    <location>
        <begin position="352"/>
        <end position="380"/>
    </location>
</feature>
<dbReference type="Proteomes" id="UP001055219">
    <property type="component" value="Unassembled WGS sequence"/>
</dbReference>
<proteinExistence type="predicted"/>
<dbReference type="GO" id="GO:0061499">
    <property type="term" value="C:outer plaque of mitotic spindle pole body"/>
    <property type="evidence" value="ECO:0007669"/>
    <property type="project" value="TreeGrafter"/>
</dbReference>
<protein>
    <submittedName>
        <fullName evidence="4">Septation initiation network scaffold protein-like protein</fullName>
    </submittedName>
</protein>
<feature type="compositionally biased region" description="Basic and acidic residues" evidence="3">
    <location>
        <begin position="552"/>
        <end position="566"/>
    </location>
</feature>
<feature type="region of interest" description="Disordered" evidence="3">
    <location>
        <begin position="632"/>
        <end position="689"/>
    </location>
</feature>
<dbReference type="PROSITE" id="PS51450">
    <property type="entry name" value="LRR"/>
    <property type="match status" value="2"/>
</dbReference>
<dbReference type="Gene3D" id="3.80.10.10">
    <property type="entry name" value="Ribonuclease Inhibitor"/>
    <property type="match status" value="2"/>
</dbReference>
<feature type="compositionally biased region" description="Polar residues" evidence="3">
    <location>
        <begin position="664"/>
        <end position="680"/>
    </location>
</feature>
<dbReference type="SUPFAM" id="SSF52047">
    <property type="entry name" value="RNI-like"/>
    <property type="match status" value="1"/>
</dbReference>
<feature type="compositionally biased region" description="Basic and acidic residues" evidence="3">
    <location>
        <begin position="32"/>
        <end position="47"/>
    </location>
</feature>
<dbReference type="EMBL" id="JAGIXG020000020">
    <property type="protein sequence ID" value="KAI6781587.1"/>
    <property type="molecule type" value="Genomic_DNA"/>
</dbReference>
<feature type="region of interest" description="Disordered" evidence="3">
    <location>
        <begin position="772"/>
        <end position="813"/>
    </location>
</feature>
<dbReference type="GO" id="GO:0035591">
    <property type="term" value="F:signaling adaptor activity"/>
    <property type="evidence" value="ECO:0007669"/>
    <property type="project" value="TreeGrafter"/>
</dbReference>
<evidence type="ECO:0000313" key="4">
    <source>
        <dbReference type="EMBL" id="KAI6781587.1"/>
    </source>
</evidence>
<dbReference type="GeneID" id="75831783"/>
<comment type="caution">
    <text evidence="4">The sequence shown here is derived from an EMBL/GenBank/DDBJ whole genome shotgun (WGS) entry which is preliminary data.</text>
</comment>
<reference evidence="4" key="1">
    <citation type="journal article" date="2021" name="J Fungi (Basel)">
        <title>Genomic and Metabolomic Analyses of the Marine Fungus Emericellopsis cladophorae: Insights into Saltwater Adaptability Mechanisms and Its Biosynthetic Potential.</title>
        <authorList>
            <person name="Goncalves M.F.M."/>
            <person name="Hilario S."/>
            <person name="Van de Peer Y."/>
            <person name="Esteves A.C."/>
            <person name="Alves A."/>
        </authorList>
    </citation>
    <scope>NUCLEOTIDE SEQUENCE</scope>
    <source>
        <strain evidence="4">MUM 19.33</strain>
    </source>
</reference>
<dbReference type="InterPro" id="IPR052574">
    <property type="entry name" value="CDIRP"/>
</dbReference>
<feature type="compositionally biased region" description="Polar residues" evidence="3">
    <location>
        <begin position="447"/>
        <end position="538"/>
    </location>
</feature>
<dbReference type="InterPro" id="IPR032675">
    <property type="entry name" value="LRR_dom_sf"/>
</dbReference>
<evidence type="ECO:0000256" key="2">
    <source>
        <dbReference type="ARBA" id="ARBA00022737"/>
    </source>
</evidence>
<feature type="region of interest" description="Disordered" evidence="3">
    <location>
        <begin position="716"/>
        <end position="757"/>
    </location>
</feature>
<feature type="compositionally biased region" description="Polar residues" evidence="3">
    <location>
        <begin position="110"/>
        <end position="123"/>
    </location>
</feature>